<dbReference type="RefSeq" id="XP_007737782.1">
    <property type="nucleotide sequence ID" value="XM_007739592.1"/>
</dbReference>
<evidence type="ECO:0000313" key="8">
    <source>
        <dbReference type="EMBL" id="EXJ78337.1"/>
    </source>
</evidence>
<keyword evidence="1" id="KW-0479">Metal-binding</keyword>
<evidence type="ECO:0000256" key="4">
    <source>
        <dbReference type="PROSITE-ProRule" id="PRU00322"/>
    </source>
</evidence>
<keyword evidence="2 4" id="KW-0863">Zinc-finger</keyword>
<evidence type="ECO:0000259" key="6">
    <source>
        <dbReference type="PROSITE" id="PS50199"/>
    </source>
</evidence>
<protein>
    <recommendedName>
        <fullName evidence="10">WLM domain-containing protein</fullName>
    </recommendedName>
</protein>
<proteinExistence type="predicted"/>
<dbReference type="InterPro" id="IPR036443">
    <property type="entry name" value="Znf_RanBP2_sf"/>
</dbReference>
<dbReference type="Proteomes" id="UP000019478">
    <property type="component" value="Unassembled WGS sequence"/>
</dbReference>
<feature type="region of interest" description="Disordered" evidence="5">
    <location>
        <begin position="302"/>
        <end position="348"/>
    </location>
</feature>
<dbReference type="GeneID" id="19173582"/>
<feature type="compositionally biased region" description="Basic and acidic residues" evidence="5">
    <location>
        <begin position="314"/>
        <end position="327"/>
    </location>
</feature>
<dbReference type="AlphaFoldDB" id="W9XD11"/>
<keyword evidence="3" id="KW-0862">Zinc</keyword>
<feature type="region of interest" description="Disordered" evidence="5">
    <location>
        <begin position="258"/>
        <end position="290"/>
    </location>
</feature>
<feature type="compositionally biased region" description="Polar residues" evidence="5">
    <location>
        <begin position="273"/>
        <end position="285"/>
    </location>
</feature>
<dbReference type="EMBL" id="AMGY01000009">
    <property type="protein sequence ID" value="EXJ78337.1"/>
    <property type="molecule type" value="Genomic_DNA"/>
</dbReference>
<dbReference type="GO" id="GO:0008237">
    <property type="term" value="F:metallopeptidase activity"/>
    <property type="evidence" value="ECO:0007669"/>
    <property type="project" value="TreeGrafter"/>
</dbReference>
<dbReference type="GO" id="GO:0008270">
    <property type="term" value="F:zinc ion binding"/>
    <property type="evidence" value="ECO:0007669"/>
    <property type="project" value="UniProtKB-KW"/>
</dbReference>
<evidence type="ECO:0000256" key="5">
    <source>
        <dbReference type="SAM" id="MobiDB-lite"/>
    </source>
</evidence>
<gene>
    <name evidence="8" type="ORF">A1O3_09498</name>
</gene>
<sequence>MSATRPTELDPLVDRFQHLSAKARAGEALQMLKKVASIVKPIMRLRNWRVGTLTEFYPSEANLLGLNVDHGVEIRLRLRYPGDENQFLPLENIVDTMLHELAHIVYGPHDQAFNALWDKLRDEHEALLRKGYTGEGFLGKGQRLGGKRIPMSEIKRQARAAAERRRDLARGSGQKLGGQGILRGQNAREIIAAAAEKRLRIERGCGSVSDKAGQMAQEEARKEKTTTTKAERENENDAALMQAFIDLIQEEESQLYGKDYFPPSQENPAGVKGTSSPPGVRTSLQPAPVDIKSLREQQVQIERQLQRTRVPKAQPEKGQKPEAESKPKSTQPPSDASLLTTSQPQPPPRETWTCEICTLINPIQHLMCDACGTERPEIYSYPRPSSPLEEQTSSTSSSNQTRSAAGKSYIRTTHAALQPRLPAAESLARIESQARAKTQAKPMGWLCGACGNWMESQWWTCAACGRMKASS</sequence>
<dbReference type="Pfam" id="PF08325">
    <property type="entry name" value="WLM"/>
    <property type="match status" value="1"/>
</dbReference>
<feature type="region of interest" description="Disordered" evidence="5">
    <location>
        <begin position="209"/>
        <end position="236"/>
    </location>
</feature>
<evidence type="ECO:0008006" key="10">
    <source>
        <dbReference type="Google" id="ProtNLM"/>
    </source>
</evidence>
<dbReference type="PANTHER" id="PTHR46622">
    <property type="entry name" value="DNA-DEPENDENT METALLOPROTEASE WSS1"/>
    <property type="match status" value="1"/>
</dbReference>
<feature type="compositionally biased region" description="Polar residues" evidence="5">
    <location>
        <begin position="328"/>
        <end position="343"/>
    </location>
</feature>
<dbReference type="eggNOG" id="KOG1558">
    <property type="taxonomic scope" value="Eukaryota"/>
</dbReference>
<evidence type="ECO:0000256" key="3">
    <source>
        <dbReference type="ARBA" id="ARBA00022833"/>
    </source>
</evidence>
<comment type="caution">
    <text evidence="8">The sequence shown here is derived from an EMBL/GenBank/DDBJ whole genome shotgun (WGS) entry which is preliminary data.</text>
</comment>
<dbReference type="PANTHER" id="PTHR46622:SF1">
    <property type="entry name" value="DNA-DEPENDENT METALLOPROTEASE WSS1"/>
    <property type="match status" value="1"/>
</dbReference>
<dbReference type="SUPFAM" id="SSF90209">
    <property type="entry name" value="Ran binding protein zinc finger-like"/>
    <property type="match status" value="1"/>
</dbReference>
<feature type="domain" description="RanBP2-type" evidence="6">
    <location>
        <begin position="348"/>
        <end position="377"/>
    </location>
</feature>
<feature type="compositionally biased region" description="Basic and acidic residues" evidence="5">
    <location>
        <begin position="218"/>
        <end position="235"/>
    </location>
</feature>
<dbReference type="PROSITE" id="PS51397">
    <property type="entry name" value="WLM"/>
    <property type="match status" value="1"/>
</dbReference>
<evidence type="ECO:0000256" key="1">
    <source>
        <dbReference type="ARBA" id="ARBA00022723"/>
    </source>
</evidence>
<keyword evidence="9" id="KW-1185">Reference proteome</keyword>
<organism evidence="8 9">
    <name type="scientific">Capronia epimyces CBS 606.96</name>
    <dbReference type="NCBI Taxonomy" id="1182542"/>
    <lineage>
        <taxon>Eukaryota</taxon>
        <taxon>Fungi</taxon>
        <taxon>Dikarya</taxon>
        <taxon>Ascomycota</taxon>
        <taxon>Pezizomycotina</taxon>
        <taxon>Eurotiomycetes</taxon>
        <taxon>Chaetothyriomycetidae</taxon>
        <taxon>Chaetothyriales</taxon>
        <taxon>Herpotrichiellaceae</taxon>
        <taxon>Capronia</taxon>
    </lineage>
</organism>
<feature type="compositionally biased region" description="Low complexity" evidence="5">
    <location>
        <begin position="386"/>
        <end position="403"/>
    </location>
</feature>
<feature type="region of interest" description="Disordered" evidence="5">
    <location>
        <begin position="379"/>
        <end position="407"/>
    </location>
</feature>
<dbReference type="InterPro" id="IPR013536">
    <property type="entry name" value="WLM_dom"/>
</dbReference>
<dbReference type="InterPro" id="IPR053000">
    <property type="entry name" value="WSS1-like_metalloprotease"/>
</dbReference>
<dbReference type="OrthoDB" id="261960at2759"/>
<accession>W9XD11</accession>
<name>W9XD11_9EURO</name>
<evidence type="ECO:0000259" key="7">
    <source>
        <dbReference type="PROSITE" id="PS51397"/>
    </source>
</evidence>
<dbReference type="PROSITE" id="PS01358">
    <property type="entry name" value="ZF_RANBP2_1"/>
    <property type="match status" value="1"/>
</dbReference>
<evidence type="ECO:0000256" key="2">
    <source>
        <dbReference type="ARBA" id="ARBA00022771"/>
    </source>
</evidence>
<dbReference type="STRING" id="1182542.W9XD11"/>
<dbReference type="PROSITE" id="PS50199">
    <property type="entry name" value="ZF_RANBP2_2"/>
    <property type="match status" value="1"/>
</dbReference>
<evidence type="ECO:0000313" key="9">
    <source>
        <dbReference type="Proteomes" id="UP000019478"/>
    </source>
</evidence>
<feature type="domain" description="WLM" evidence="7">
    <location>
        <begin position="4"/>
        <end position="200"/>
    </location>
</feature>
<dbReference type="HOGENOM" id="CLU_023057_1_1_1"/>
<dbReference type="InterPro" id="IPR001876">
    <property type="entry name" value="Znf_RanBP2"/>
</dbReference>
<dbReference type="GO" id="GO:0005634">
    <property type="term" value="C:nucleus"/>
    <property type="evidence" value="ECO:0007669"/>
    <property type="project" value="TreeGrafter"/>
</dbReference>
<dbReference type="GO" id="GO:0006281">
    <property type="term" value="P:DNA repair"/>
    <property type="evidence" value="ECO:0007669"/>
    <property type="project" value="TreeGrafter"/>
</dbReference>
<dbReference type="Gene3D" id="2.30.30.380">
    <property type="entry name" value="Zn-finger domain of Sec23/24"/>
    <property type="match status" value="1"/>
</dbReference>
<reference evidence="8 9" key="1">
    <citation type="submission" date="2013-03" db="EMBL/GenBank/DDBJ databases">
        <title>The Genome Sequence of Capronia epimyces CBS 606.96.</title>
        <authorList>
            <consortium name="The Broad Institute Genomics Platform"/>
            <person name="Cuomo C."/>
            <person name="de Hoog S."/>
            <person name="Gorbushina A."/>
            <person name="Walker B."/>
            <person name="Young S.K."/>
            <person name="Zeng Q."/>
            <person name="Gargeya S."/>
            <person name="Fitzgerald M."/>
            <person name="Haas B."/>
            <person name="Abouelleil A."/>
            <person name="Allen A.W."/>
            <person name="Alvarado L."/>
            <person name="Arachchi H.M."/>
            <person name="Berlin A.M."/>
            <person name="Chapman S.B."/>
            <person name="Gainer-Dewar J."/>
            <person name="Goldberg J."/>
            <person name="Griggs A."/>
            <person name="Gujja S."/>
            <person name="Hansen M."/>
            <person name="Howarth C."/>
            <person name="Imamovic A."/>
            <person name="Ireland A."/>
            <person name="Larimer J."/>
            <person name="McCowan C."/>
            <person name="Murphy C."/>
            <person name="Pearson M."/>
            <person name="Poon T.W."/>
            <person name="Priest M."/>
            <person name="Roberts A."/>
            <person name="Saif S."/>
            <person name="Shea T."/>
            <person name="Sisk P."/>
            <person name="Sykes S."/>
            <person name="Wortman J."/>
            <person name="Nusbaum C."/>
            <person name="Birren B."/>
        </authorList>
    </citation>
    <scope>NUCLEOTIDE SEQUENCE [LARGE SCALE GENOMIC DNA]</scope>
    <source>
        <strain evidence="8 9">CBS 606.96</strain>
    </source>
</reference>